<keyword evidence="8" id="KW-0813">Transport</keyword>
<evidence type="ECO:0000256" key="1">
    <source>
        <dbReference type="ARBA" id="ARBA00004137"/>
    </source>
</evidence>
<evidence type="ECO:0000256" key="3">
    <source>
        <dbReference type="ARBA" id="ARBA00022792"/>
    </source>
</evidence>
<evidence type="ECO:0000256" key="7">
    <source>
        <dbReference type="ARBA" id="ARBA00023186"/>
    </source>
</evidence>
<dbReference type="InterPro" id="IPR035427">
    <property type="entry name" value="Tim10-like_dom_sf"/>
</dbReference>
<keyword evidence="6 8" id="KW-1015">Disulfide bond</keyword>
<dbReference type="Gene3D" id="1.10.287.810">
    <property type="entry name" value="Mitochondrial import inner membrane translocase subunit tim13 like domains"/>
    <property type="match status" value="1"/>
</dbReference>
<name>A0A6G1GRK4_9PEZI</name>
<keyword evidence="4 8" id="KW-0653">Protein transport</keyword>
<keyword evidence="11" id="KW-1185">Reference proteome</keyword>
<keyword evidence="7 8" id="KW-0143">Chaperone</keyword>
<protein>
    <recommendedName>
        <fullName evidence="8">Mitochondrial import inner membrane translocase subunit</fullName>
    </recommendedName>
</protein>
<comment type="subunit">
    <text evidence="8">Heterohexamer.</text>
</comment>
<evidence type="ECO:0000259" key="9">
    <source>
        <dbReference type="Pfam" id="PF02953"/>
    </source>
</evidence>
<keyword evidence="5 8" id="KW-0811">Translocation</keyword>
<evidence type="ECO:0000313" key="11">
    <source>
        <dbReference type="Proteomes" id="UP000800041"/>
    </source>
</evidence>
<evidence type="ECO:0000256" key="8">
    <source>
        <dbReference type="RuleBase" id="RU367043"/>
    </source>
</evidence>
<evidence type="ECO:0000256" key="4">
    <source>
        <dbReference type="ARBA" id="ARBA00022927"/>
    </source>
</evidence>
<dbReference type="OrthoDB" id="344165at2759"/>
<dbReference type="GO" id="GO:0005743">
    <property type="term" value="C:mitochondrial inner membrane"/>
    <property type="evidence" value="ECO:0007669"/>
    <property type="project" value="UniProtKB-SubCell"/>
</dbReference>
<dbReference type="Pfam" id="PF02953">
    <property type="entry name" value="zf-Tim10_DDP"/>
    <property type="match status" value="1"/>
</dbReference>
<accession>A0A6G1GRK4</accession>
<comment type="domain">
    <text evidence="8">The twin CX3C motif contains 4 conserved Cys residues that form 2 disulfide bonds in the mitochondrial intermembrane space.</text>
</comment>
<evidence type="ECO:0000256" key="5">
    <source>
        <dbReference type="ARBA" id="ARBA00023010"/>
    </source>
</evidence>
<comment type="subcellular location">
    <subcellularLocation>
        <location evidence="1 8">Mitochondrion inner membrane</location>
        <topology evidence="1 8">Peripheral membrane protein</topology>
        <orientation evidence="1 8">Intermembrane side</orientation>
    </subcellularLocation>
</comment>
<keyword evidence="3 8" id="KW-0472">Membrane</keyword>
<reference evidence="10" key="1">
    <citation type="journal article" date="2020" name="Stud. Mycol.">
        <title>101 Dothideomycetes genomes: a test case for predicting lifestyles and emergence of pathogens.</title>
        <authorList>
            <person name="Haridas S."/>
            <person name="Albert R."/>
            <person name="Binder M."/>
            <person name="Bloem J."/>
            <person name="Labutti K."/>
            <person name="Salamov A."/>
            <person name="Andreopoulos B."/>
            <person name="Baker S."/>
            <person name="Barry K."/>
            <person name="Bills G."/>
            <person name="Bluhm B."/>
            <person name="Cannon C."/>
            <person name="Castanera R."/>
            <person name="Culley D."/>
            <person name="Daum C."/>
            <person name="Ezra D."/>
            <person name="Gonzalez J."/>
            <person name="Henrissat B."/>
            <person name="Kuo A."/>
            <person name="Liang C."/>
            <person name="Lipzen A."/>
            <person name="Lutzoni F."/>
            <person name="Magnuson J."/>
            <person name="Mondo S."/>
            <person name="Nolan M."/>
            <person name="Ohm R."/>
            <person name="Pangilinan J."/>
            <person name="Park H.-J."/>
            <person name="Ramirez L."/>
            <person name="Alfaro M."/>
            <person name="Sun H."/>
            <person name="Tritt A."/>
            <person name="Yoshinaga Y."/>
            <person name="Zwiers L.-H."/>
            <person name="Turgeon B."/>
            <person name="Goodwin S."/>
            <person name="Spatafora J."/>
            <person name="Crous P."/>
            <person name="Grigoriev I."/>
        </authorList>
    </citation>
    <scope>NUCLEOTIDE SEQUENCE</scope>
    <source>
        <strain evidence="10">CBS 113979</strain>
    </source>
</reference>
<dbReference type="InterPro" id="IPR004217">
    <property type="entry name" value="Tim10-like"/>
</dbReference>
<keyword evidence="8" id="KW-0496">Mitochondrion</keyword>
<evidence type="ECO:0000256" key="2">
    <source>
        <dbReference type="ARBA" id="ARBA00006720"/>
    </source>
</evidence>
<comment type="similarity">
    <text evidence="2 8">Belongs to the small Tim family.</text>
</comment>
<evidence type="ECO:0000313" key="10">
    <source>
        <dbReference type="EMBL" id="KAF1983430.1"/>
    </source>
</evidence>
<feature type="domain" description="Tim10-like" evidence="9">
    <location>
        <begin position="25"/>
        <end position="87"/>
    </location>
</feature>
<dbReference type="Proteomes" id="UP000800041">
    <property type="component" value="Unassembled WGS sequence"/>
</dbReference>
<evidence type="ECO:0000256" key="6">
    <source>
        <dbReference type="ARBA" id="ARBA00023157"/>
    </source>
</evidence>
<proteinExistence type="inferred from homology"/>
<dbReference type="SUPFAM" id="SSF144122">
    <property type="entry name" value="Tim10-like"/>
    <property type="match status" value="1"/>
</dbReference>
<organism evidence="10 11">
    <name type="scientific">Aulographum hederae CBS 113979</name>
    <dbReference type="NCBI Taxonomy" id="1176131"/>
    <lineage>
        <taxon>Eukaryota</taxon>
        <taxon>Fungi</taxon>
        <taxon>Dikarya</taxon>
        <taxon>Ascomycota</taxon>
        <taxon>Pezizomycotina</taxon>
        <taxon>Dothideomycetes</taxon>
        <taxon>Pleosporomycetidae</taxon>
        <taxon>Aulographales</taxon>
        <taxon>Aulographaceae</taxon>
    </lineage>
</organism>
<sequence>MSISGGGNVDLTKLSENDKQELQHFVMMESQKSQIQSAIHSLTDTCFRKCVSSKISVGTLDKYEEPCMTNCVERFMDANKLVLGQLEKLRSTTG</sequence>
<dbReference type="GO" id="GO:0015031">
    <property type="term" value="P:protein transport"/>
    <property type="evidence" value="ECO:0007669"/>
    <property type="project" value="UniProtKB-KW"/>
</dbReference>
<gene>
    <name evidence="10" type="ORF">K402DRAFT_382904</name>
</gene>
<comment type="function">
    <text evidence="8">Mitochondrial intermembrane chaperone that participates in the import and insertion of some multi-pass transmembrane proteins into the mitochondrial inner membrane. Also required for the transfer of beta-barrel precursors from the TOM complex to the sorting and assembly machinery (SAM complex) of the outer membrane. Acts as a chaperone-like protein that protects the hydrophobic precursors from aggregation and guide them through the mitochondrial intermembrane space.</text>
</comment>
<keyword evidence="3 8" id="KW-0999">Mitochondrion inner membrane</keyword>
<dbReference type="AlphaFoldDB" id="A0A6G1GRK4"/>
<dbReference type="EMBL" id="ML977175">
    <property type="protein sequence ID" value="KAF1983430.1"/>
    <property type="molecule type" value="Genomic_DNA"/>
</dbReference>